<keyword evidence="1" id="KW-0812">Transmembrane</keyword>
<proteinExistence type="predicted"/>
<feature type="transmembrane region" description="Helical" evidence="1">
    <location>
        <begin position="152"/>
        <end position="176"/>
    </location>
</feature>
<feature type="transmembrane region" description="Helical" evidence="1">
    <location>
        <begin position="126"/>
        <end position="146"/>
    </location>
</feature>
<protein>
    <recommendedName>
        <fullName evidence="4">Yip1 domain-containing protein</fullName>
    </recommendedName>
</protein>
<evidence type="ECO:0008006" key="4">
    <source>
        <dbReference type="Google" id="ProtNLM"/>
    </source>
</evidence>
<name>A0A1I3Z8K5_9HYPH</name>
<keyword evidence="1" id="KW-0472">Membrane</keyword>
<reference evidence="2 3" key="1">
    <citation type="submission" date="2016-10" db="EMBL/GenBank/DDBJ databases">
        <authorList>
            <person name="de Groot N.N."/>
        </authorList>
    </citation>
    <scope>NUCLEOTIDE SEQUENCE [LARGE SCALE GENOMIC DNA]</scope>
    <source>
        <strain evidence="2 3">NE2</strain>
    </source>
</reference>
<dbReference type="OrthoDB" id="8450200at2"/>
<evidence type="ECO:0000313" key="3">
    <source>
        <dbReference type="Proteomes" id="UP000198755"/>
    </source>
</evidence>
<dbReference type="RefSeq" id="WP_139223583.1">
    <property type="nucleotide sequence ID" value="NZ_FOSN01000007.1"/>
</dbReference>
<evidence type="ECO:0000256" key="1">
    <source>
        <dbReference type="SAM" id="Phobius"/>
    </source>
</evidence>
<feature type="transmembrane region" description="Helical" evidence="1">
    <location>
        <begin position="84"/>
        <end position="105"/>
    </location>
</feature>
<gene>
    <name evidence="2" type="ORF">SAMN05444581_107163</name>
</gene>
<keyword evidence="1" id="KW-1133">Transmembrane helix</keyword>
<dbReference type="AlphaFoldDB" id="A0A1I3Z8K5"/>
<dbReference type="EMBL" id="FOSN01000007">
    <property type="protein sequence ID" value="SFK40458.1"/>
    <property type="molecule type" value="Genomic_DNA"/>
</dbReference>
<sequence>MKVQLPPTVNKFLGILRAEEGPEVLPRSVPLLVASLTFFAVAQFLTKLFTHPPLRAAGIGLIGVIVLAAIAFACSRLFRRADRLPQILTAMAAGGAAVAIVNLVVRLLLKFAFHEMDMDILPVDSIVNFLVFPLFLWNVLVYVSIFRRGLSAGMILSFAMSFALTLAIVFWIPLLLKV</sequence>
<evidence type="ECO:0000313" key="2">
    <source>
        <dbReference type="EMBL" id="SFK40458.1"/>
    </source>
</evidence>
<feature type="transmembrane region" description="Helical" evidence="1">
    <location>
        <begin position="29"/>
        <end position="49"/>
    </location>
</feature>
<dbReference type="Proteomes" id="UP000198755">
    <property type="component" value="Unassembled WGS sequence"/>
</dbReference>
<organism evidence="2 3">
    <name type="scientific">Methylocapsa palsarum</name>
    <dbReference type="NCBI Taxonomy" id="1612308"/>
    <lineage>
        <taxon>Bacteria</taxon>
        <taxon>Pseudomonadati</taxon>
        <taxon>Pseudomonadota</taxon>
        <taxon>Alphaproteobacteria</taxon>
        <taxon>Hyphomicrobiales</taxon>
        <taxon>Beijerinckiaceae</taxon>
        <taxon>Methylocapsa</taxon>
    </lineage>
</organism>
<feature type="transmembrane region" description="Helical" evidence="1">
    <location>
        <begin position="56"/>
        <end position="78"/>
    </location>
</feature>
<keyword evidence="3" id="KW-1185">Reference proteome</keyword>
<accession>A0A1I3Z8K5</accession>